<dbReference type="SMART" id="SM00060">
    <property type="entry name" value="FN3"/>
    <property type="match status" value="4"/>
</dbReference>
<dbReference type="Pfam" id="PF18911">
    <property type="entry name" value="PKD_4"/>
    <property type="match status" value="1"/>
</dbReference>
<gene>
    <name evidence="2" type="ORF">EJO50_02560</name>
</gene>
<dbReference type="SUPFAM" id="SSF49265">
    <property type="entry name" value="Fibronectin type III"/>
    <property type="match status" value="1"/>
</dbReference>
<dbReference type="PROSITE" id="PS50093">
    <property type="entry name" value="PKD"/>
    <property type="match status" value="1"/>
</dbReference>
<name>A0A3S8ZPR1_9NEIS</name>
<dbReference type="InterPro" id="IPR036116">
    <property type="entry name" value="FN3_sf"/>
</dbReference>
<dbReference type="InterPro" id="IPR022409">
    <property type="entry name" value="PKD/Chitinase_dom"/>
</dbReference>
<feature type="domain" description="PKD" evidence="1">
    <location>
        <begin position="104"/>
        <end position="181"/>
    </location>
</feature>
<evidence type="ECO:0000259" key="1">
    <source>
        <dbReference type="PROSITE" id="PS50093"/>
    </source>
</evidence>
<dbReference type="CDD" id="cd00146">
    <property type="entry name" value="PKD"/>
    <property type="match status" value="1"/>
</dbReference>
<reference evidence="2 3" key="1">
    <citation type="submission" date="2018-12" db="EMBL/GenBank/DDBJ databases">
        <title>Complete genome sequence of Iodobacter sp. H11R3.</title>
        <authorList>
            <person name="Bae J.-W."/>
        </authorList>
    </citation>
    <scope>NUCLEOTIDE SEQUENCE [LARGE SCALE GENOMIC DNA]</scope>
    <source>
        <strain evidence="2 3">H11R3</strain>
    </source>
</reference>
<dbReference type="InterPro" id="IPR003961">
    <property type="entry name" value="FN3_dom"/>
</dbReference>
<dbReference type="RefSeq" id="WP_125971431.1">
    <property type="nucleotide sequence ID" value="NZ_CP034433.1"/>
</dbReference>
<dbReference type="InterPro" id="IPR035986">
    <property type="entry name" value="PKD_dom_sf"/>
</dbReference>
<dbReference type="OrthoDB" id="8612583at2"/>
<dbReference type="InterPro" id="IPR000601">
    <property type="entry name" value="PKD_dom"/>
</dbReference>
<proteinExistence type="predicted"/>
<dbReference type="Gene3D" id="2.60.40.10">
    <property type="entry name" value="Immunoglobulins"/>
    <property type="match status" value="4"/>
</dbReference>
<evidence type="ECO:0000313" key="3">
    <source>
        <dbReference type="Proteomes" id="UP000282438"/>
    </source>
</evidence>
<dbReference type="SUPFAM" id="SSF49299">
    <property type="entry name" value="PKD domain"/>
    <property type="match status" value="1"/>
</dbReference>
<dbReference type="SMART" id="SM00089">
    <property type="entry name" value="PKD"/>
    <property type="match status" value="1"/>
</dbReference>
<dbReference type="Proteomes" id="UP000282438">
    <property type="component" value="Chromosome"/>
</dbReference>
<dbReference type="InterPro" id="IPR013783">
    <property type="entry name" value="Ig-like_fold"/>
</dbReference>
<accession>A0A3S8ZPR1</accession>
<protein>
    <submittedName>
        <fullName evidence="2">PKD domain-containing protein</fullName>
    </submittedName>
</protein>
<keyword evidence="3" id="KW-1185">Reference proteome</keyword>
<sequence length="1846" mass="193882">MSIDQAAPEGRMLFAAQTGPSSVEWRFSATDSLSGVERLRLQIASDASFANLLLDTPLSASTTSYNYAAAIAGQRLFGRIIVTDLAGNVSDPSISSDVQILPPPQAAFTANILTGEAPLEPAFQNTSAGEATAYLWNFGDGRSSSTTNPSVRYTQPGVYAVILRASGLGGSTEVSKDITVTPDVTKPVINLPTINGAPISSTVLIQKAETIYFGVSDASGVDGVRAEMAGSAVALQNLGGGSYQFNIDPLQYANGDYVLSLVVNDVAGNTTTLNVPVNINLPPPGAPTLSSVLPAKTNQASVRVRGSSPLGAEAQFYLNGIAQSSWIPVISQIFEADLILSEGINTITAVVRNNRGISTASNGLSTIFDTSKPNGPSGLTASSLAQGKVRLAWMPSQDAASVGHVVWRSISAFDAPAQGTLLTLSPIAGASFEDMPPIDGNYYYRVASVNQLGTYSKLSNAAQATADNAVPKALSITYTSLGKVDAATGRYGQGRVNLVLTTSEALQTVPYLSVVPQGGAPIPVELQKVSETVYNGNFLVDANTPSGVANLLFSARDMVGNRGTEVLAGATLHIDTQGPTLSSITLNPAAPIKNDSAQLVQATFGFSKSPALTPQIKYLLSGPLRSSVAVANLTRTNNTTYTASFSLPSDAGLGGSESLSFSHQSQDDLDNVSTKVPAFNRHQVYQGSLPPLDAPFGFGAKALAGGKVKLMWQAVSEAGSYQIYRQAPGGTLQALTRTAGIEYIDQTPADGRYSYAIATVRQANGQESLSAQTAAIEVLASATAPGAPHNLTLNLTGQGIYAAWQPPLSSTVDYYNLYRANGTTISNIEGLTPIKVRIKSAQIYDTSPSPKQGAYVVTAVDAAGNESAISNSAYLNASLLPVRDVQIEQLDSNLPVISWTVPNGNVSGYLVYVGPDASKSRLSPNPVTSTRITDTGFTSGERRYTIASIDANGVEMPRTVLLPSISSQVVSGLPIKRGIMNKLQVQVANTSAVSIGGVRAVVRLPVDRDAIQFKDHKSEPVTLAPNQTLLVPVIVGGYADLPGAPTAQVGVEIAANEGELVKVVRNQTVNVVEGALVVGMASDEFTRGGTGKLKLTIENTSEVDIELLTATHNGANESNELRFKLLDADNNILATQAYKQVFGANIVTLTNGQTVARIPAGSTYVSDTFNLNVPAASPNSIRVRLEVDKLRYHSGQEDEVQIAGRGSERTVSLSDTAYFGKVTQVTPITSFGDQDIVISGHASDRASNTPLPNTRLKLILNQQGFERNFNVLTDASGEFVYTFKPSITDAGLYKVSAVHPEITDRPEQKAFTINRVIVGPTPYKLDVPKNYPFMIPFTARAGVGTSATNLRLILNAASQPTGQIPAGVSVQLPAPLSLAERQTLNLPVQFTANNEAQPSGTLIFDVLSDEHASTPIAQVRVDFTLSEAKPYLISTPSLIETGLAQGSSQVESVTVKNNGLQDALNLQFMLSKTDGNPAPAWASIGSAANGTLAIGQSRSIDLAFSPPAGTPEGIYEFKLKVSGDNVPSQSLNVYVSLTQSGQGSVLFKAADIYTATIGKNGKLIPGLVGASITLQNEDVPTVSQELVTDVLGEALFQNLPAGRYKFRAKASNHQEIGGRLIIKPGITANQPVFLDYNLISVEWSVREITIQDRYEITLNATFETDVPAAVVVMQPTGINLPKMAAGDVFYGELNLTNYGLIRADNVKQRLPQGDAYFRYEFLVDVPATLEAKQRVTIPYRVIALQSLETAANSGTASGGGCHSYSNNYAVTCEFVCANGVQSSCSASTSWFSVSNSSCGGGAGVGSGGGGGGGGVGGGFGGGGSSTTILMKNKKCVYVPKGGMQCD</sequence>
<dbReference type="EMBL" id="CP034433">
    <property type="protein sequence ID" value="AZN35463.1"/>
    <property type="molecule type" value="Genomic_DNA"/>
</dbReference>
<organism evidence="2 3">
    <name type="scientific">Iodobacter ciconiae</name>
    <dbReference type="NCBI Taxonomy" id="2496266"/>
    <lineage>
        <taxon>Bacteria</taxon>
        <taxon>Pseudomonadati</taxon>
        <taxon>Pseudomonadota</taxon>
        <taxon>Betaproteobacteria</taxon>
        <taxon>Neisseriales</taxon>
        <taxon>Chitinibacteraceae</taxon>
        <taxon>Iodobacter</taxon>
    </lineage>
</organism>
<evidence type="ECO:0000313" key="2">
    <source>
        <dbReference type="EMBL" id="AZN35463.1"/>
    </source>
</evidence>
<dbReference type="KEGG" id="iod:EJO50_02560"/>